<evidence type="ECO:0000313" key="8">
    <source>
        <dbReference type="EMBL" id="KAJ5185767.1"/>
    </source>
</evidence>
<evidence type="ECO:0000256" key="4">
    <source>
        <dbReference type="ARBA" id="ARBA00023136"/>
    </source>
</evidence>
<sequence>MDTPQKESTSANATLNEGDSVRTLTPDLEKQTTNQPTETSAPTKELFPETDLSRGIVGWDGQDDPNNPQNFPANKKWALLSLISVMTLISPLASSMFSPAVSYVGAEFRVTDQTILSLSISIYVLGYAFGPILLAPLSEVYGRRVVISGANWFFVVWQIGCALAPNIQTLIICRLFAGIGGSGCLTLGAGVIADLFAREQRGMATSVWAMGPLIGPVVGPIAGGFLGEKAGWRWVFWLLLIVGGIVSFGVELLNKETYADVLLRWKTEKLAKETGRTDLRSAYDTNNKPVSVIETLVLSFKRPILLLFKSPIVFLLCVYMSFIYGLLYLFFTTIPGVFTKTYGFSVGLSGLAYFGIGFGFMGGLAMIAFTSDRMVMAATAKNGDKFEPEMRLPTMTIFACILPISFFWYGWSADKAVFWIVPIIGMFPFGVGMMGVYMPLQTYVIDCYPKYAASANATLTATRSLVGALLPLAGPKMFEALGLGWGNSLLGFLALAFIPVPLIFIKYGKVIREKWPVDLDGKKA</sequence>
<evidence type="ECO:0000259" key="7">
    <source>
        <dbReference type="PROSITE" id="PS50850"/>
    </source>
</evidence>
<feature type="transmembrane region" description="Helical" evidence="6">
    <location>
        <begin position="392"/>
        <end position="411"/>
    </location>
</feature>
<keyword evidence="2 6" id="KW-0812">Transmembrane</keyword>
<feature type="compositionally biased region" description="Polar residues" evidence="5">
    <location>
        <begin position="1"/>
        <end position="17"/>
    </location>
</feature>
<proteinExistence type="predicted"/>
<protein>
    <submittedName>
        <fullName evidence="8">Major facilitator superfamily domain general substrate transporter</fullName>
    </submittedName>
</protein>
<comment type="caution">
    <text evidence="8">The sequence shown here is derived from an EMBL/GenBank/DDBJ whole genome shotgun (WGS) entry which is preliminary data.</text>
</comment>
<reference evidence="8" key="2">
    <citation type="journal article" date="2023" name="IMA Fungus">
        <title>Comparative genomic study of the Penicillium genus elucidates a diverse pangenome and 15 lateral gene transfer events.</title>
        <authorList>
            <person name="Petersen C."/>
            <person name="Sorensen T."/>
            <person name="Nielsen M.R."/>
            <person name="Sondergaard T.E."/>
            <person name="Sorensen J.L."/>
            <person name="Fitzpatrick D.A."/>
            <person name="Frisvad J.C."/>
            <person name="Nielsen K.L."/>
        </authorList>
    </citation>
    <scope>NUCLEOTIDE SEQUENCE</scope>
    <source>
        <strain evidence="8">IBT 16849</strain>
    </source>
</reference>
<keyword evidence="9" id="KW-1185">Reference proteome</keyword>
<evidence type="ECO:0000256" key="6">
    <source>
        <dbReference type="SAM" id="Phobius"/>
    </source>
</evidence>
<feature type="transmembrane region" description="Helical" evidence="6">
    <location>
        <begin position="351"/>
        <end position="371"/>
    </location>
</feature>
<dbReference type="InterPro" id="IPR036259">
    <property type="entry name" value="MFS_trans_sf"/>
</dbReference>
<dbReference type="SUPFAM" id="SSF103473">
    <property type="entry name" value="MFS general substrate transporter"/>
    <property type="match status" value="1"/>
</dbReference>
<dbReference type="GO" id="GO:0016020">
    <property type="term" value="C:membrane"/>
    <property type="evidence" value="ECO:0007669"/>
    <property type="project" value="UniProtKB-SubCell"/>
</dbReference>
<dbReference type="Gene3D" id="1.20.1250.20">
    <property type="entry name" value="MFS general substrate transporter like domains"/>
    <property type="match status" value="1"/>
</dbReference>
<dbReference type="PROSITE" id="PS00216">
    <property type="entry name" value="SUGAR_TRANSPORT_1"/>
    <property type="match status" value="1"/>
</dbReference>
<dbReference type="InterPro" id="IPR011701">
    <property type="entry name" value="MFS"/>
</dbReference>
<dbReference type="GO" id="GO:0022857">
    <property type="term" value="F:transmembrane transporter activity"/>
    <property type="evidence" value="ECO:0007669"/>
    <property type="project" value="InterPro"/>
</dbReference>
<keyword evidence="3 6" id="KW-1133">Transmembrane helix</keyword>
<gene>
    <name evidence="8" type="ORF">N7472_010607</name>
</gene>
<dbReference type="PANTHER" id="PTHR23502">
    <property type="entry name" value="MAJOR FACILITATOR SUPERFAMILY"/>
    <property type="match status" value="1"/>
</dbReference>
<evidence type="ECO:0000313" key="9">
    <source>
        <dbReference type="Proteomes" id="UP001150879"/>
    </source>
</evidence>
<evidence type="ECO:0000256" key="3">
    <source>
        <dbReference type="ARBA" id="ARBA00022989"/>
    </source>
</evidence>
<feature type="transmembrane region" description="Helical" evidence="6">
    <location>
        <begin position="77"/>
        <end position="94"/>
    </location>
</feature>
<feature type="transmembrane region" description="Helical" evidence="6">
    <location>
        <begin position="485"/>
        <end position="505"/>
    </location>
</feature>
<dbReference type="OrthoDB" id="5296287at2759"/>
<feature type="transmembrane region" description="Helical" evidence="6">
    <location>
        <begin position="146"/>
        <end position="165"/>
    </location>
</feature>
<feature type="region of interest" description="Disordered" evidence="5">
    <location>
        <begin position="1"/>
        <end position="47"/>
    </location>
</feature>
<feature type="transmembrane region" description="Helical" evidence="6">
    <location>
        <begin position="114"/>
        <end position="134"/>
    </location>
</feature>
<dbReference type="EMBL" id="JAPQKP010000006">
    <property type="protein sequence ID" value="KAJ5185767.1"/>
    <property type="molecule type" value="Genomic_DNA"/>
</dbReference>
<name>A0A9W9M3A0_9EURO</name>
<feature type="transmembrane region" description="Helical" evidence="6">
    <location>
        <begin position="417"/>
        <end position="440"/>
    </location>
</feature>
<feature type="compositionally biased region" description="Polar residues" evidence="5">
    <location>
        <begin position="31"/>
        <end position="42"/>
    </location>
</feature>
<dbReference type="Pfam" id="PF07690">
    <property type="entry name" value="MFS_1"/>
    <property type="match status" value="1"/>
</dbReference>
<feature type="transmembrane region" description="Helical" evidence="6">
    <location>
        <begin position="207"/>
        <end position="226"/>
    </location>
</feature>
<dbReference type="GO" id="GO:0042908">
    <property type="term" value="P:xenobiotic transport"/>
    <property type="evidence" value="ECO:0007669"/>
    <property type="project" value="UniProtKB-ARBA"/>
</dbReference>
<dbReference type="GO" id="GO:0140115">
    <property type="term" value="P:export across plasma membrane"/>
    <property type="evidence" value="ECO:0007669"/>
    <property type="project" value="UniProtKB-ARBA"/>
</dbReference>
<comment type="subcellular location">
    <subcellularLocation>
        <location evidence="1">Membrane</location>
        <topology evidence="1">Multi-pass membrane protein</topology>
    </subcellularLocation>
</comment>
<evidence type="ECO:0000256" key="5">
    <source>
        <dbReference type="SAM" id="MobiDB-lite"/>
    </source>
</evidence>
<feature type="transmembrane region" description="Helical" evidence="6">
    <location>
        <begin position="171"/>
        <end position="195"/>
    </location>
</feature>
<feature type="transmembrane region" description="Helical" evidence="6">
    <location>
        <begin position="312"/>
        <end position="331"/>
    </location>
</feature>
<accession>A0A9W9M3A0</accession>
<keyword evidence="4 6" id="KW-0472">Membrane</keyword>
<evidence type="ECO:0000256" key="2">
    <source>
        <dbReference type="ARBA" id="ARBA00022692"/>
    </source>
</evidence>
<dbReference type="AlphaFoldDB" id="A0A9W9M3A0"/>
<dbReference type="PROSITE" id="PS50850">
    <property type="entry name" value="MFS"/>
    <property type="match status" value="1"/>
</dbReference>
<feature type="transmembrane region" description="Helical" evidence="6">
    <location>
        <begin position="452"/>
        <end position="473"/>
    </location>
</feature>
<dbReference type="InterPro" id="IPR005829">
    <property type="entry name" value="Sugar_transporter_CS"/>
</dbReference>
<dbReference type="PANTHER" id="PTHR23502:SF33">
    <property type="entry name" value="MAJOR FACILITATOR SUPERFAMILY (MFS) PROFILE DOMAIN-CONTAINING PROTEIN-RELATED"/>
    <property type="match status" value="1"/>
</dbReference>
<dbReference type="InterPro" id="IPR020846">
    <property type="entry name" value="MFS_dom"/>
</dbReference>
<dbReference type="Proteomes" id="UP001150879">
    <property type="component" value="Unassembled WGS sequence"/>
</dbReference>
<dbReference type="FunFam" id="1.20.1250.20:FF:000460">
    <property type="entry name" value="MFS multidrug transporter, putative"/>
    <property type="match status" value="1"/>
</dbReference>
<dbReference type="CDD" id="cd17323">
    <property type="entry name" value="MFS_Tpo1_MDR_like"/>
    <property type="match status" value="1"/>
</dbReference>
<feature type="transmembrane region" description="Helical" evidence="6">
    <location>
        <begin position="232"/>
        <end position="254"/>
    </location>
</feature>
<feature type="domain" description="Major facilitator superfamily (MFS) profile" evidence="7">
    <location>
        <begin position="79"/>
        <end position="514"/>
    </location>
</feature>
<evidence type="ECO:0000256" key="1">
    <source>
        <dbReference type="ARBA" id="ARBA00004141"/>
    </source>
</evidence>
<organism evidence="8 9">
    <name type="scientific">Penicillium cf. griseofulvum</name>
    <dbReference type="NCBI Taxonomy" id="2972120"/>
    <lineage>
        <taxon>Eukaryota</taxon>
        <taxon>Fungi</taxon>
        <taxon>Dikarya</taxon>
        <taxon>Ascomycota</taxon>
        <taxon>Pezizomycotina</taxon>
        <taxon>Eurotiomycetes</taxon>
        <taxon>Eurotiomycetidae</taxon>
        <taxon>Eurotiales</taxon>
        <taxon>Aspergillaceae</taxon>
        <taxon>Penicillium</taxon>
    </lineage>
</organism>
<reference evidence="8" key="1">
    <citation type="submission" date="2022-11" db="EMBL/GenBank/DDBJ databases">
        <authorList>
            <person name="Petersen C."/>
        </authorList>
    </citation>
    <scope>NUCLEOTIDE SEQUENCE</scope>
    <source>
        <strain evidence="8">IBT 16849</strain>
    </source>
</reference>